<keyword evidence="1" id="KW-0808">Transferase</keyword>
<sequence length="276" mass="29480">MSAIASPSSLASRPGPDLRRAGSILTDGDLTRTGGRDIRPPPGTLCAMEAMLRELSRVVLVDRALSDVLTDITRIAAAGIPGAESTSITLLRDDQAFTAAHYGEMSLLADELQYEKGYGPCMDAGRGGVLLRVDDMQTEQRWPDYVSHVYGTAGVRSSLSVPLPYQGSSIGALNNYSSRPAAFASPESLAAGLEVAEVVAVAVANADAHHQLGEQARNMRIAMDSRAVIEQAKGVLMAQRGVDAEQAFEILRQASQRYNRKLRDIALGIVEGTQTR</sequence>
<dbReference type="SMART" id="SM00065">
    <property type="entry name" value="GAF"/>
    <property type="match status" value="1"/>
</dbReference>
<feature type="region of interest" description="Disordered" evidence="5">
    <location>
        <begin position="1"/>
        <end position="42"/>
    </location>
</feature>
<dbReference type="Proteomes" id="UP000219482">
    <property type="component" value="Unassembled WGS sequence"/>
</dbReference>
<evidence type="ECO:0000256" key="3">
    <source>
        <dbReference type="ARBA" id="ARBA00023015"/>
    </source>
</evidence>
<protein>
    <submittedName>
        <fullName evidence="7">GAF domain-containing protein</fullName>
    </submittedName>
</protein>
<dbReference type="Gene3D" id="3.30.450.40">
    <property type="match status" value="1"/>
</dbReference>
<dbReference type="Gene3D" id="1.10.10.10">
    <property type="entry name" value="Winged helix-like DNA-binding domain superfamily/Winged helix DNA-binding domain"/>
    <property type="match status" value="1"/>
</dbReference>
<dbReference type="InterPro" id="IPR036388">
    <property type="entry name" value="WH-like_DNA-bd_sf"/>
</dbReference>
<evidence type="ECO:0000313" key="8">
    <source>
        <dbReference type="Proteomes" id="UP000219482"/>
    </source>
</evidence>
<dbReference type="SMART" id="SM01012">
    <property type="entry name" value="ANTAR"/>
    <property type="match status" value="1"/>
</dbReference>
<keyword evidence="8" id="KW-1185">Reference proteome</keyword>
<evidence type="ECO:0000256" key="4">
    <source>
        <dbReference type="ARBA" id="ARBA00023163"/>
    </source>
</evidence>
<dbReference type="Pfam" id="PF13185">
    <property type="entry name" value="GAF_2"/>
    <property type="match status" value="1"/>
</dbReference>
<evidence type="ECO:0000256" key="5">
    <source>
        <dbReference type="SAM" id="MobiDB-lite"/>
    </source>
</evidence>
<keyword evidence="2" id="KW-0418">Kinase</keyword>
<dbReference type="InterPro" id="IPR011006">
    <property type="entry name" value="CheY-like_superfamily"/>
</dbReference>
<dbReference type="InterPro" id="IPR005561">
    <property type="entry name" value="ANTAR"/>
</dbReference>
<dbReference type="InterPro" id="IPR029016">
    <property type="entry name" value="GAF-like_dom_sf"/>
</dbReference>
<accession>A0A286GL77</accession>
<proteinExistence type="predicted"/>
<name>A0A286GL77_9ACTN</name>
<feature type="compositionally biased region" description="Polar residues" evidence="5">
    <location>
        <begin position="1"/>
        <end position="11"/>
    </location>
</feature>
<keyword evidence="3" id="KW-0805">Transcription regulation</keyword>
<gene>
    <name evidence="7" type="ORF">SAMN06272739_1331</name>
</gene>
<dbReference type="SUPFAM" id="SSF55781">
    <property type="entry name" value="GAF domain-like"/>
    <property type="match status" value="1"/>
</dbReference>
<dbReference type="PIRSF" id="PIRSF036625">
    <property type="entry name" value="GAF_ANTAR"/>
    <property type="match status" value="1"/>
</dbReference>
<evidence type="ECO:0000256" key="2">
    <source>
        <dbReference type="ARBA" id="ARBA00022777"/>
    </source>
</evidence>
<dbReference type="GO" id="GO:0016301">
    <property type="term" value="F:kinase activity"/>
    <property type="evidence" value="ECO:0007669"/>
    <property type="project" value="UniProtKB-KW"/>
</dbReference>
<keyword evidence="4" id="KW-0804">Transcription</keyword>
<evidence type="ECO:0000259" key="6">
    <source>
        <dbReference type="PROSITE" id="PS50921"/>
    </source>
</evidence>
<dbReference type="InterPro" id="IPR012074">
    <property type="entry name" value="GAF_ANTAR"/>
</dbReference>
<evidence type="ECO:0000256" key="1">
    <source>
        <dbReference type="ARBA" id="ARBA00022679"/>
    </source>
</evidence>
<dbReference type="PROSITE" id="PS50921">
    <property type="entry name" value="ANTAR"/>
    <property type="match status" value="1"/>
</dbReference>
<reference evidence="8" key="1">
    <citation type="submission" date="2017-09" db="EMBL/GenBank/DDBJ databases">
        <authorList>
            <person name="Varghese N."/>
            <person name="Submissions S."/>
        </authorList>
    </citation>
    <scope>NUCLEOTIDE SEQUENCE [LARGE SCALE GENOMIC DNA]</scope>
    <source>
        <strain evidence="8">DSM 44270</strain>
    </source>
</reference>
<organism evidence="7 8">
    <name type="scientific">Blastococcus haudaquaticus</name>
    <dbReference type="NCBI Taxonomy" id="1938745"/>
    <lineage>
        <taxon>Bacteria</taxon>
        <taxon>Bacillati</taxon>
        <taxon>Actinomycetota</taxon>
        <taxon>Actinomycetes</taxon>
        <taxon>Geodermatophilales</taxon>
        <taxon>Geodermatophilaceae</taxon>
        <taxon>Blastococcus</taxon>
    </lineage>
</organism>
<dbReference type="InterPro" id="IPR003018">
    <property type="entry name" value="GAF"/>
</dbReference>
<dbReference type="SUPFAM" id="SSF52172">
    <property type="entry name" value="CheY-like"/>
    <property type="match status" value="1"/>
</dbReference>
<dbReference type="EMBL" id="OCNK01000001">
    <property type="protein sequence ID" value="SOD95734.1"/>
    <property type="molecule type" value="Genomic_DNA"/>
</dbReference>
<dbReference type="Pfam" id="PF03861">
    <property type="entry name" value="ANTAR"/>
    <property type="match status" value="1"/>
</dbReference>
<dbReference type="GO" id="GO:0003723">
    <property type="term" value="F:RNA binding"/>
    <property type="evidence" value="ECO:0007669"/>
    <property type="project" value="InterPro"/>
</dbReference>
<feature type="domain" description="ANTAR" evidence="6">
    <location>
        <begin position="209"/>
        <end position="270"/>
    </location>
</feature>
<dbReference type="AlphaFoldDB" id="A0A286GL77"/>
<evidence type="ECO:0000313" key="7">
    <source>
        <dbReference type="EMBL" id="SOD95734.1"/>
    </source>
</evidence>